<dbReference type="RefSeq" id="WP_131007163.1">
    <property type="nucleotide sequence ID" value="NZ_BFAX01000003.1"/>
</dbReference>
<name>A0A401HQ92_9EURY</name>
<dbReference type="PANTHER" id="PTHR34583:SF2">
    <property type="entry name" value="ANTIPORTER SUBUNIT MNHC2-RELATED"/>
    <property type="match status" value="1"/>
</dbReference>
<evidence type="ECO:0000256" key="3">
    <source>
        <dbReference type="ARBA" id="ARBA00022692"/>
    </source>
</evidence>
<gene>
    <name evidence="7" type="ORF">MHHB_P0613</name>
</gene>
<dbReference type="Pfam" id="PF00420">
    <property type="entry name" value="Oxidored_q2"/>
    <property type="match status" value="1"/>
</dbReference>
<evidence type="ECO:0000256" key="5">
    <source>
        <dbReference type="ARBA" id="ARBA00023136"/>
    </source>
</evidence>
<feature type="transmembrane region" description="Helical" evidence="6">
    <location>
        <begin position="32"/>
        <end position="51"/>
    </location>
</feature>
<dbReference type="OrthoDB" id="18006at2157"/>
<evidence type="ECO:0000256" key="6">
    <source>
        <dbReference type="SAM" id="Phobius"/>
    </source>
</evidence>
<keyword evidence="8" id="KW-1185">Reference proteome</keyword>
<keyword evidence="4 6" id="KW-1133">Transmembrane helix</keyword>
<dbReference type="Gene3D" id="1.10.287.3510">
    <property type="match status" value="1"/>
</dbReference>
<dbReference type="PANTHER" id="PTHR34583">
    <property type="entry name" value="ANTIPORTER SUBUNIT MNHC2-RELATED"/>
    <property type="match status" value="1"/>
</dbReference>
<organism evidence="7 8">
    <name type="scientific">Methanofervidicoccus abyssi</name>
    <dbReference type="NCBI Taxonomy" id="2082189"/>
    <lineage>
        <taxon>Archaea</taxon>
        <taxon>Methanobacteriati</taxon>
        <taxon>Methanobacteriota</taxon>
        <taxon>Methanomada group</taxon>
        <taxon>Methanococci</taxon>
        <taxon>Methanococcales</taxon>
        <taxon>Methanofervidicoccus</taxon>
    </lineage>
</organism>
<comment type="subcellular location">
    <subcellularLocation>
        <location evidence="1">Cell membrane</location>
        <topology evidence="1">Multi-pass membrane protein</topology>
    </subcellularLocation>
</comment>
<evidence type="ECO:0000256" key="4">
    <source>
        <dbReference type="ARBA" id="ARBA00022989"/>
    </source>
</evidence>
<accession>A0A401HQ92</accession>
<sequence length="119" mass="13101">MDLQLASFITAGALVVLGLYGFFFVDNVIKKVIALSIIGNGINLTLVAMGYKEGGYVPIYIPTIEFQIFSKEMAYPLPQALVLTNIVIEASMLAVMLALSIVFYKKYKTLKTSVILKED</sequence>
<feature type="transmembrane region" description="Helical" evidence="6">
    <location>
        <begin position="80"/>
        <end position="104"/>
    </location>
</feature>
<reference evidence="7 8" key="1">
    <citation type="journal article" date="2019" name="Int. J. Syst. Evol. Microbiol.">
        <title>Methanofervidicoccus abyssi gen. nov., sp. nov., a hydrogenotrophic methanogen, isolated from a hydrothermal vent chimney in the Mid-Cayman Spreading Center, the Caribbean Sea.</title>
        <authorList>
            <person name="Sakai S."/>
            <person name="Takaki Y."/>
            <person name="Miyazaki M."/>
            <person name="Ogawara M."/>
            <person name="Yanagawa K."/>
            <person name="Miyazaki J."/>
            <person name="Takai K."/>
        </authorList>
    </citation>
    <scope>NUCLEOTIDE SEQUENCE [LARGE SCALE GENOMIC DNA]</scope>
    <source>
        <strain evidence="7 8">HHB</strain>
    </source>
</reference>
<dbReference type="GO" id="GO:0005886">
    <property type="term" value="C:plasma membrane"/>
    <property type="evidence" value="ECO:0007669"/>
    <property type="project" value="UniProtKB-SubCell"/>
</dbReference>
<protein>
    <submittedName>
        <fullName evidence="7">Energy-converting hydrogenase B subunit E</fullName>
    </submittedName>
</protein>
<keyword evidence="2" id="KW-1003">Cell membrane</keyword>
<comment type="caution">
    <text evidence="7">The sequence shown here is derived from an EMBL/GenBank/DDBJ whole genome shotgun (WGS) entry which is preliminary data.</text>
</comment>
<dbReference type="Proteomes" id="UP000290527">
    <property type="component" value="Unassembled WGS sequence"/>
</dbReference>
<evidence type="ECO:0000256" key="2">
    <source>
        <dbReference type="ARBA" id="ARBA00022475"/>
    </source>
</evidence>
<evidence type="ECO:0000313" key="7">
    <source>
        <dbReference type="EMBL" id="GBF36383.1"/>
    </source>
</evidence>
<keyword evidence="5 6" id="KW-0472">Membrane</keyword>
<evidence type="ECO:0000256" key="1">
    <source>
        <dbReference type="ARBA" id="ARBA00004651"/>
    </source>
</evidence>
<dbReference type="InterPro" id="IPR050601">
    <property type="entry name" value="CPA3_antiporter_subunitC"/>
</dbReference>
<keyword evidence="3 6" id="KW-0812">Transmembrane</keyword>
<feature type="transmembrane region" description="Helical" evidence="6">
    <location>
        <begin position="6"/>
        <end position="25"/>
    </location>
</feature>
<proteinExistence type="predicted"/>
<dbReference type="InterPro" id="IPR039428">
    <property type="entry name" value="NUOK/Mnh_C1-like"/>
</dbReference>
<dbReference type="NCBIfam" id="NF005618">
    <property type="entry name" value="PRK07375.1-3"/>
    <property type="match status" value="1"/>
</dbReference>
<evidence type="ECO:0000313" key="8">
    <source>
        <dbReference type="Proteomes" id="UP000290527"/>
    </source>
</evidence>
<dbReference type="AlphaFoldDB" id="A0A401HQ92"/>
<dbReference type="EMBL" id="BFAX01000003">
    <property type="protein sequence ID" value="GBF36383.1"/>
    <property type="molecule type" value="Genomic_DNA"/>
</dbReference>